<sequence length="160" mass="16345">MKYMNKLILCAAITAAFGANAATYTRAGDVEQTIEITKQVQLQATPSYKVTDNKVSGGALVKTTDGSTANLYIGVAPASTGINGVRIVDTTGALTLTGSLGCGNAVVGNLDSSATLAGNNSIAATCENAPTIATLVTSMDPVSPAPGRYIFKQEYGTYVD</sequence>
<feature type="signal peptide" evidence="1">
    <location>
        <begin position="1"/>
        <end position="21"/>
    </location>
</feature>
<dbReference type="EMBL" id="MK416152">
    <property type="protein sequence ID" value="QBC89062.1"/>
    <property type="molecule type" value="Genomic_DNA"/>
</dbReference>
<feature type="chain" id="PRO_5019189506" evidence="1">
    <location>
        <begin position="22"/>
        <end position="160"/>
    </location>
</feature>
<protein>
    <submittedName>
        <fullName evidence="2">Uncharacterized protein</fullName>
    </submittedName>
</protein>
<organism evidence="2">
    <name type="scientific">Escherichia coli</name>
    <dbReference type="NCBI Taxonomy" id="562"/>
    <lineage>
        <taxon>Bacteria</taxon>
        <taxon>Pseudomonadati</taxon>
        <taxon>Pseudomonadota</taxon>
        <taxon>Gammaproteobacteria</taxon>
        <taxon>Enterobacterales</taxon>
        <taxon>Enterobacteriaceae</taxon>
        <taxon>Escherichia</taxon>
    </lineage>
</organism>
<accession>A0A411KX56</accession>
<dbReference type="RefSeq" id="WP_172694309.1">
    <property type="nucleotide sequence ID" value="NZ_JAWNAN010000205.1"/>
</dbReference>
<evidence type="ECO:0000313" key="2">
    <source>
        <dbReference type="EMBL" id="QBC89062.1"/>
    </source>
</evidence>
<name>A0A411KX56_ECOLX</name>
<reference evidence="2" key="1">
    <citation type="submission" date="2019-01" db="EMBL/GenBank/DDBJ databases">
        <title>Complete sequence of plasmid pHNBS17e.</title>
        <authorList>
            <person name="Liu J.H."/>
            <person name="Huang X.Y."/>
            <person name="Lv L.C."/>
        </authorList>
    </citation>
    <scope>NUCLEOTIDE SEQUENCE</scope>
    <source>
        <strain evidence="2">6BS17eCTX</strain>
        <plasmid evidence="2">pHNBS17e</plasmid>
    </source>
</reference>
<evidence type="ECO:0000256" key="1">
    <source>
        <dbReference type="SAM" id="SignalP"/>
    </source>
</evidence>
<keyword evidence="1" id="KW-0732">Signal</keyword>
<proteinExistence type="predicted"/>
<dbReference type="AlphaFoldDB" id="A0A411KX56"/>
<keyword evidence="2" id="KW-0614">Plasmid</keyword>
<geneLocation type="plasmid" evidence="2">
    <name>pHNBS17e</name>
</geneLocation>